<dbReference type="InterPro" id="IPR010920">
    <property type="entry name" value="LSM_dom_sf"/>
</dbReference>
<dbReference type="PANTHER" id="PTHR15588:SF8">
    <property type="entry name" value="U6 SNRNA-ASSOCIATED SM-LIKE PROTEIN LSM1"/>
    <property type="match status" value="1"/>
</dbReference>
<dbReference type="Gene3D" id="2.30.30.100">
    <property type="match status" value="1"/>
</dbReference>
<dbReference type="SUPFAM" id="SSF50182">
    <property type="entry name" value="Sm-like ribonucleoproteins"/>
    <property type="match status" value="1"/>
</dbReference>
<evidence type="ECO:0000256" key="1">
    <source>
        <dbReference type="ARBA" id="ARBA00006850"/>
    </source>
</evidence>
<dbReference type="EMBL" id="JYDJ01000399">
    <property type="protein sequence ID" value="KRX35925.1"/>
    <property type="molecule type" value="Genomic_DNA"/>
</dbReference>
<dbReference type="AlphaFoldDB" id="A0A0V0TAI8"/>
<keyword evidence="10" id="KW-1185">Reference proteome</keyword>
<protein>
    <recommendedName>
        <fullName evidence="6">U6 snRNA-associated Sm-like protein LSm1</fullName>
    </recommendedName>
</protein>
<keyword evidence="2 6" id="KW-0963">Cytoplasm</keyword>
<dbReference type="InterPro" id="IPR001163">
    <property type="entry name" value="Sm_dom_euk/arc"/>
</dbReference>
<evidence type="ECO:0000256" key="3">
    <source>
        <dbReference type="ARBA" id="ARBA00022664"/>
    </source>
</evidence>
<comment type="subunit">
    <text evidence="6">LSm subunits form a heteromer with a donut shape.</text>
</comment>
<dbReference type="GO" id="GO:1990726">
    <property type="term" value="C:Lsm1-7-Pat1 complex"/>
    <property type="evidence" value="ECO:0007669"/>
    <property type="project" value="TreeGrafter"/>
</dbReference>
<feature type="coiled-coil region" evidence="7">
    <location>
        <begin position="108"/>
        <end position="136"/>
    </location>
</feature>
<dbReference type="Pfam" id="PF01423">
    <property type="entry name" value="LSM"/>
    <property type="match status" value="1"/>
</dbReference>
<accession>A0A0V0TAI8</accession>
<dbReference type="PANTHER" id="PTHR15588">
    <property type="entry name" value="LSM1"/>
    <property type="match status" value="1"/>
</dbReference>
<keyword evidence="3 6" id="KW-0507">mRNA processing</keyword>
<dbReference type="GO" id="GO:0006397">
    <property type="term" value="P:mRNA processing"/>
    <property type="evidence" value="ECO:0007669"/>
    <property type="project" value="UniProtKB-UniRule"/>
</dbReference>
<dbReference type="GO" id="GO:0000932">
    <property type="term" value="C:P-body"/>
    <property type="evidence" value="ECO:0007669"/>
    <property type="project" value="UniProtKB-SubCell"/>
</dbReference>
<dbReference type="OrthoDB" id="422364at2759"/>
<dbReference type="InterPro" id="IPR034104">
    <property type="entry name" value="Lsm1"/>
</dbReference>
<dbReference type="PROSITE" id="PS52002">
    <property type="entry name" value="SM"/>
    <property type="match status" value="1"/>
</dbReference>
<keyword evidence="5 6" id="KW-0687">Ribonucleoprotein</keyword>
<evidence type="ECO:0000256" key="7">
    <source>
        <dbReference type="SAM" id="Coils"/>
    </source>
</evidence>
<keyword evidence="4 6" id="KW-0694">RNA-binding</keyword>
<evidence type="ECO:0000259" key="8">
    <source>
        <dbReference type="PROSITE" id="PS52002"/>
    </source>
</evidence>
<evidence type="ECO:0000256" key="4">
    <source>
        <dbReference type="ARBA" id="ARBA00022884"/>
    </source>
</evidence>
<evidence type="ECO:0000256" key="5">
    <source>
        <dbReference type="ARBA" id="ARBA00023274"/>
    </source>
</evidence>
<dbReference type="InterPro" id="IPR047575">
    <property type="entry name" value="Sm"/>
</dbReference>
<gene>
    <name evidence="6 9" type="primary">LSM1</name>
    <name evidence="9" type="ORF">T05_15428</name>
</gene>
<dbReference type="Proteomes" id="UP000055048">
    <property type="component" value="Unassembled WGS sequence"/>
</dbReference>
<dbReference type="GO" id="GO:0003729">
    <property type="term" value="F:mRNA binding"/>
    <property type="evidence" value="ECO:0007669"/>
    <property type="project" value="TreeGrafter"/>
</dbReference>
<dbReference type="GO" id="GO:0000290">
    <property type="term" value="P:deadenylation-dependent decapping of nuclear-transcribed mRNA"/>
    <property type="evidence" value="ECO:0007669"/>
    <property type="project" value="TreeGrafter"/>
</dbReference>
<dbReference type="SMART" id="SM00651">
    <property type="entry name" value="Sm"/>
    <property type="match status" value="1"/>
</dbReference>
<organism evidence="9 10">
    <name type="scientific">Trichinella murrelli</name>
    <dbReference type="NCBI Taxonomy" id="144512"/>
    <lineage>
        <taxon>Eukaryota</taxon>
        <taxon>Metazoa</taxon>
        <taxon>Ecdysozoa</taxon>
        <taxon>Nematoda</taxon>
        <taxon>Enoplea</taxon>
        <taxon>Dorylaimia</taxon>
        <taxon>Trichinellida</taxon>
        <taxon>Trichinellidae</taxon>
        <taxon>Trichinella</taxon>
    </lineage>
</organism>
<dbReference type="CDD" id="cd01728">
    <property type="entry name" value="LSm1"/>
    <property type="match status" value="1"/>
</dbReference>
<sequence length="151" mass="17389">MMCFEDRLFGAASLLEDLNKKVLVILRDGRNMIGYLRSVDQFANIVLEDTVERIVVNNMYSDISMGLFIVRGENVFLVGELGTLQCTFLVVIMDQNKPMEEILTKTTIKEAVNLQAKKEEEKKKKLKEREEMLKALGLFQPSYDILQDDTY</sequence>
<reference evidence="9 10" key="1">
    <citation type="submission" date="2015-01" db="EMBL/GenBank/DDBJ databases">
        <title>Evolution of Trichinella species and genotypes.</title>
        <authorList>
            <person name="Korhonen P.K."/>
            <person name="Edoardo P."/>
            <person name="Giuseppe L.R."/>
            <person name="Gasser R.B."/>
        </authorList>
    </citation>
    <scope>NUCLEOTIDE SEQUENCE [LARGE SCALE GENOMIC DNA]</scope>
    <source>
        <strain evidence="9">ISS417</strain>
    </source>
</reference>
<comment type="subcellular location">
    <subcellularLocation>
        <location evidence="6">Cytoplasm</location>
    </subcellularLocation>
    <subcellularLocation>
        <location evidence="6">Cytoplasm</location>
        <location evidence="6">P-body</location>
    </subcellularLocation>
</comment>
<evidence type="ECO:0000313" key="9">
    <source>
        <dbReference type="EMBL" id="KRX35925.1"/>
    </source>
</evidence>
<evidence type="ECO:0000313" key="10">
    <source>
        <dbReference type="Proteomes" id="UP000055048"/>
    </source>
</evidence>
<comment type="caution">
    <text evidence="9">The sequence shown here is derived from an EMBL/GenBank/DDBJ whole genome shotgun (WGS) entry which is preliminary data.</text>
</comment>
<dbReference type="STRING" id="144512.A0A0V0TAI8"/>
<comment type="similarity">
    <text evidence="1 6">Belongs to the snRNP Sm proteins family.</text>
</comment>
<keyword evidence="7" id="KW-0175">Coiled coil</keyword>
<proteinExistence type="inferred from homology"/>
<name>A0A0V0TAI8_9BILA</name>
<feature type="domain" description="Sm" evidence="8">
    <location>
        <begin position="9"/>
        <end position="84"/>
    </location>
</feature>
<evidence type="ECO:0000256" key="6">
    <source>
        <dbReference type="RuleBase" id="RU365047"/>
    </source>
</evidence>
<dbReference type="GO" id="GO:1990904">
    <property type="term" value="C:ribonucleoprotein complex"/>
    <property type="evidence" value="ECO:0007669"/>
    <property type="project" value="UniProtKB-KW"/>
</dbReference>
<dbReference type="InterPro" id="IPR044642">
    <property type="entry name" value="PTHR15588"/>
</dbReference>
<comment type="function">
    <text evidence="6">Probably involved with other LSm subunits in the general process of degradation of mRNAs.</text>
</comment>
<evidence type="ECO:0000256" key="2">
    <source>
        <dbReference type="ARBA" id="ARBA00022490"/>
    </source>
</evidence>